<feature type="transmembrane region" description="Helical" evidence="4">
    <location>
        <begin position="30"/>
        <end position="50"/>
    </location>
</feature>
<dbReference type="PANTHER" id="PTHR10272">
    <property type="entry name" value="PLATELET-ACTIVATING FACTOR ACETYLHYDROLASE"/>
    <property type="match status" value="1"/>
</dbReference>
<evidence type="ECO:0000256" key="1">
    <source>
        <dbReference type="ARBA" id="ARBA00022801"/>
    </source>
</evidence>
<dbReference type="Proteomes" id="UP000267164">
    <property type="component" value="Chromosome"/>
</dbReference>
<dbReference type="PANTHER" id="PTHR10272:SF0">
    <property type="entry name" value="PLATELET-ACTIVATING FACTOR ACETYLHYDROLASE"/>
    <property type="match status" value="1"/>
</dbReference>
<protein>
    <recommendedName>
        <fullName evidence="7">Lipase</fullName>
    </recommendedName>
</protein>
<evidence type="ECO:0000313" key="6">
    <source>
        <dbReference type="Proteomes" id="UP000267164"/>
    </source>
</evidence>
<evidence type="ECO:0000256" key="3">
    <source>
        <dbReference type="ARBA" id="ARBA00023098"/>
    </source>
</evidence>
<dbReference type="Pfam" id="PF03403">
    <property type="entry name" value="PAF-AH_p_II"/>
    <property type="match status" value="1"/>
</dbReference>
<dbReference type="KEGG" id="nyu:D7D52_00290"/>
<reference evidence="5 6" key="1">
    <citation type="submission" date="2018-09" db="EMBL/GenBank/DDBJ databases">
        <title>Nocardia yunnanensis sp. nov., an actinomycete isolated from a soil sample.</title>
        <authorList>
            <person name="Zhang J."/>
        </authorList>
    </citation>
    <scope>NUCLEOTIDE SEQUENCE [LARGE SCALE GENOMIC DNA]</scope>
    <source>
        <strain evidence="5 6">CFHS0054</strain>
    </source>
</reference>
<dbReference type="GO" id="GO:0016042">
    <property type="term" value="P:lipid catabolic process"/>
    <property type="evidence" value="ECO:0007669"/>
    <property type="project" value="UniProtKB-KW"/>
</dbReference>
<proteinExistence type="predicted"/>
<sequence length="433" mass="45696">MPSCRDAVRLGRAEAGIAWTREGMRLLGRVFRGLVVVLLGLAWAAVGVVGRAEPVPAQQESAVVALPEPTGSETVGVVDLHLVDASRRDPYVPARARELMVSIWYPAVDSGAVPLRPWVSERMWGAYADGLAESGLPAAGALTLGASHGRVDAVAAGAAGRRAIVLFSPGMGMPRETSTAQAEDLASHGFVVVTMSHTYESMATEFPGGRIEKSVLPQGAGADEVNAQLGRAIQTRVADTRFVLDRLTDIGAGVDPDVDGHPLPANLAGVLDLSRIAMFGHSLGGATAAQVMHDDRRVAGGVDLDGTLLGSVLTDGLDRPFVLIGSSVHGRAQDPSWQQFWANDRGPKMEFRLDGSQHLSFCDDQLIVPALAAAGIVPGDFAPKVVGTIAPQDSLDVQRGYLRTFFDTIFGRFDGLTEDLATIPLHPQMAPIP</sequence>
<evidence type="ECO:0000256" key="4">
    <source>
        <dbReference type="SAM" id="Phobius"/>
    </source>
</evidence>
<keyword evidence="4" id="KW-0472">Membrane</keyword>
<dbReference type="InterPro" id="IPR029058">
    <property type="entry name" value="AB_hydrolase_fold"/>
</dbReference>
<dbReference type="EMBL" id="CP032568">
    <property type="protein sequence ID" value="AYF72576.1"/>
    <property type="molecule type" value="Genomic_DNA"/>
</dbReference>
<dbReference type="GO" id="GO:0003847">
    <property type="term" value="F:1-alkyl-2-acetylglycerophosphocholine esterase activity"/>
    <property type="evidence" value="ECO:0007669"/>
    <property type="project" value="TreeGrafter"/>
</dbReference>
<dbReference type="SUPFAM" id="SSF53474">
    <property type="entry name" value="alpha/beta-Hydrolases"/>
    <property type="match status" value="1"/>
</dbReference>
<keyword evidence="6" id="KW-1185">Reference proteome</keyword>
<keyword evidence="1" id="KW-0378">Hydrolase</keyword>
<dbReference type="Gene3D" id="3.40.50.1820">
    <property type="entry name" value="alpha/beta hydrolase"/>
    <property type="match status" value="1"/>
</dbReference>
<evidence type="ECO:0000256" key="2">
    <source>
        <dbReference type="ARBA" id="ARBA00022963"/>
    </source>
</evidence>
<accession>A0A386Z4U4</accession>
<evidence type="ECO:0000313" key="5">
    <source>
        <dbReference type="EMBL" id="AYF72576.1"/>
    </source>
</evidence>
<organism evidence="5 6">
    <name type="scientific">Nocardia yunnanensis</name>
    <dbReference type="NCBI Taxonomy" id="2382165"/>
    <lineage>
        <taxon>Bacteria</taxon>
        <taxon>Bacillati</taxon>
        <taxon>Actinomycetota</taxon>
        <taxon>Actinomycetes</taxon>
        <taxon>Mycobacteriales</taxon>
        <taxon>Nocardiaceae</taxon>
        <taxon>Nocardia</taxon>
    </lineage>
</organism>
<keyword evidence="2" id="KW-0442">Lipid degradation</keyword>
<keyword evidence="4" id="KW-1133">Transmembrane helix</keyword>
<gene>
    <name evidence="5" type="ORF">D7D52_00290</name>
</gene>
<evidence type="ECO:0008006" key="7">
    <source>
        <dbReference type="Google" id="ProtNLM"/>
    </source>
</evidence>
<dbReference type="AlphaFoldDB" id="A0A386Z4U4"/>
<dbReference type="OrthoDB" id="569821at2"/>
<keyword evidence="3" id="KW-0443">Lipid metabolism</keyword>
<name>A0A386Z4U4_9NOCA</name>
<keyword evidence="4" id="KW-0812">Transmembrane</keyword>